<dbReference type="NCBIfam" id="NF041195">
    <property type="entry name" value="ScbA_BarX_GamBu"/>
    <property type="match status" value="1"/>
</dbReference>
<sequence length="316" mass="34133">MSHPRHLSTAPLAATPEAPHGLTATVPRQLVHRASLAETFLTGVTSIDTDRFTVFAEWPRAHQLHVSPDRSAYEPLLVAETARQAGALLAHTAYDVPLGHQFVLRELRIATRPERLALGPAPAAPVLRITVTDVEHRGGRPAGFRYDTDVLLDDERVATAQVAVAWTSAAVYRRLRGGRNATTVSALPVPRGLAPAVVDRALPGDVVLAPTGRTDRWQLRVDTAHAVFFDHPLDHVPGMLLLEAARQAVRARPGSGRRTPASFRAVFHRYAELDLPAWIETAGKEEANGGDGSDVQVLGRQGKSTVFECEVGTVDG</sequence>
<evidence type="ECO:0000256" key="1">
    <source>
        <dbReference type="SAM" id="MobiDB-lite"/>
    </source>
</evidence>
<dbReference type="InterPro" id="IPR005509">
    <property type="entry name" value="AfsA_hotdog_dom"/>
</dbReference>
<organism evidence="3 4">
    <name type="scientific">Streptomyces lanatus</name>
    <dbReference type="NCBI Taxonomy" id="66900"/>
    <lineage>
        <taxon>Bacteria</taxon>
        <taxon>Bacillati</taxon>
        <taxon>Actinomycetota</taxon>
        <taxon>Actinomycetes</taxon>
        <taxon>Kitasatosporales</taxon>
        <taxon>Streptomycetaceae</taxon>
        <taxon>Streptomyces</taxon>
    </lineage>
</organism>
<evidence type="ECO:0000259" key="2">
    <source>
        <dbReference type="Pfam" id="PF03756"/>
    </source>
</evidence>
<name>A0ABV1XYF7_9ACTN</name>
<feature type="region of interest" description="Disordered" evidence="1">
    <location>
        <begin position="1"/>
        <end position="20"/>
    </location>
</feature>
<evidence type="ECO:0000313" key="4">
    <source>
        <dbReference type="Proteomes" id="UP001486207"/>
    </source>
</evidence>
<feature type="domain" description="A-factor biosynthesis hotdog" evidence="2">
    <location>
        <begin position="30"/>
        <end position="162"/>
    </location>
</feature>
<feature type="domain" description="A-factor biosynthesis hotdog" evidence="2">
    <location>
        <begin position="199"/>
        <end position="251"/>
    </location>
</feature>
<dbReference type="InterPro" id="IPR047757">
    <property type="entry name" value="AfsA-like"/>
</dbReference>
<dbReference type="RefSeq" id="WP_190068294.1">
    <property type="nucleotide sequence ID" value="NZ_BNBM01000001.1"/>
</dbReference>
<reference evidence="3 4" key="1">
    <citation type="submission" date="2024-06" db="EMBL/GenBank/DDBJ databases">
        <title>The Natural Products Discovery Center: Release of the First 8490 Sequenced Strains for Exploring Actinobacteria Biosynthetic Diversity.</title>
        <authorList>
            <person name="Kalkreuter E."/>
            <person name="Kautsar S.A."/>
            <person name="Yang D."/>
            <person name="Bader C.D."/>
            <person name="Teijaro C.N."/>
            <person name="Fluegel L."/>
            <person name="Davis C.M."/>
            <person name="Simpson J.R."/>
            <person name="Lauterbach L."/>
            <person name="Steele A.D."/>
            <person name="Gui C."/>
            <person name="Meng S."/>
            <person name="Li G."/>
            <person name="Viehrig K."/>
            <person name="Ye F."/>
            <person name="Su P."/>
            <person name="Kiefer A.F."/>
            <person name="Nichols A."/>
            <person name="Cepeda A.J."/>
            <person name="Yan W."/>
            <person name="Fan B."/>
            <person name="Jiang Y."/>
            <person name="Adhikari A."/>
            <person name="Zheng C.-J."/>
            <person name="Schuster L."/>
            <person name="Cowan T.M."/>
            <person name="Smanski M.J."/>
            <person name="Chevrette M.G."/>
            <person name="De Carvalho L.P.S."/>
            <person name="Shen B."/>
        </authorList>
    </citation>
    <scope>NUCLEOTIDE SEQUENCE [LARGE SCALE GENOMIC DNA]</scope>
    <source>
        <strain evidence="3 4">NPDC000155</strain>
    </source>
</reference>
<dbReference type="Pfam" id="PF03756">
    <property type="entry name" value="AfsA"/>
    <property type="match status" value="2"/>
</dbReference>
<comment type="caution">
    <text evidence="3">The sequence shown here is derived from an EMBL/GenBank/DDBJ whole genome shotgun (WGS) entry which is preliminary data.</text>
</comment>
<accession>A0ABV1XYF7</accession>
<proteinExistence type="predicted"/>
<protein>
    <submittedName>
        <fullName evidence="3">ScbA/BarX family gamma-butyrolactone biosynthesis protein</fullName>
    </submittedName>
</protein>
<dbReference type="Proteomes" id="UP001486207">
    <property type="component" value="Unassembled WGS sequence"/>
</dbReference>
<evidence type="ECO:0000313" key="3">
    <source>
        <dbReference type="EMBL" id="MER7376530.1"/>
    </source>
</evidence>
<dbReference type="EMBL" id="JBEPFB010000014">
    <property type="protein sequence ID" value="MER7376530.1"/>
    <property type="molecule type" value="Genomic_DNA"/>
</dbReference>
<keyword evidence="4" id="KW-1185">Reference proteome</keyword>
<gene>
    <name evidence="3" type="ORF">ABT384_28240</name>
</gene>